<dbReference type="AlphaFoldDB" id="A0A1G9B0A5"/>
<sequence length="326" mass="37322">MNRMPFFDNARLILIFLVVFGHMIQPFAVDSQLINSIYAFIYIFHMPMFIMLAGFFAKGIGQPKYILNLAKKLLIPYLIFQGLYTVLYYLMGQEDWYSGVTHPQWAMWFLISLFSWHILLVLFKKIPTILSVGIAVFIGIAVGYTDLFGYGLSMSRTLVFFPFFLAGYFMTKEHVKAIKTSGLKIAGLVFMAALFTFIYLYINVDVTLDTDWLSGAVAYRKLEAEISGGLMRLVIYILAALLIVSMIALIPSGDFGWLTKIGEKTLYVYLLHGFIIQPLRVYEVLSYNGWLDIFIFLLLTSVIVIVFSSRTAVNLTRPLIELKWKE</sequence>
<dbReference type="EMBL" id="FNFI01000007">
    <property type="protein sequence ID" value="SDK32410.1"/>
    <property type="molecule type" value="Genomic_DNA"/>
</dbReference>
<feature type="transmembrane region" description="Helical" evidence="3">
    <location>
        <begin position="12"/>
        <end position="28"/>
    </location>
</feature>
<comment type="similarity">
    <text evidence="2">Belongs to the acyltransferase 3 family.</text>
</comment>
<dbReference type="PANTHER" id="PTHR37312">
    <property type="entry name" value="MEMBRANE-BOUND ACYLTRANSFERASE YKRP-RELATED"/>
    <property type="match status" value="1"/>
</dbReference>
<evidence type="ECO:0000313" key="6">
    <source>
        <dbReference type="Proteomes" id="UP000242700"/>
    </source>
</evidence>
<feature type="transmembrane region" description="Helical" evidence="3">
    <location>
        <begin position="40"/>
        <end position="61"/>
    </location>
</feature>
<dbReference type="STRING" id="586411.SAMN05216187_10737"/>
<name>A0A1G9B0A5_9STAP</name>
<feature type="transmembrane region" description="Helical" evidence="3">
    <location>
        <begin position="183"/>
        <end position="202"/>
    </location>
</feature>
<dbReference type="Proteomes" id="UP000242700">
    <property type="component" value="Unassembled WGS sequence"/>
</dbReference>
<feature type="transmembrane region" description="Helical" evidence="3">
    <location>
        <begin position="129"/>
        <end position="147"/>
    </location>
</feature>
<gene>
    <name evidence="5" type="ORF">SAMN05216187_10737</name>
</gene>
<keyword evidence="3" id="KW-0472">Membrane</keyword>
<dbReference type="Pfam" id="PF01757">
    <property type="entry name" value="Acyl_transf_3"/>
    <property type="match status" value="1"/>
</dbReference>
<evidence type="ECO:0000256" key="2">
    <source>
        <dbReference type="ARBA" id="ARBA00007400"/>
    </source>
</evidence>
<dbReference type="PANTHER" id="PTHR37312:SF1">
    <property type="entry name" value="MEMBRANE-BOUND ACYLTRANSFERASE YKRP-RELATED"/>
    <property type="match status" value="1"/>
</dbReference>
<feature type="transmembrane region" description="Helical" evidence="3">
    <location>
        <begin position="293"/>
        <end position="313"/>
    </location>
</feature>
<feature type="transmembrane region" description="Helical" evidence="3">
    <location>
        <begin position="103"/>
        <end position="122"/>
    </location>
</feature>
<comment type="subcellular location">
    <subcellularLocation>
        <location evidence="1">Membrane</location>
    </subcellularLocation>
</comment>
<reference evidence="6" key="1">
    <citation type="submission" date="2016-10" db="EMBL/GenBank/DDBJ databases">
        <authorList>
            <person name="Varghese N."/>
            <person name="Submissions S."/>
        </authorList>
    </citation>
    <scope>NUCLEOTIDE SEQUENCE [LARGE SCALE GENOMIC DNA]</scope>
    <source>
        <strain evidence="6">CGMCC 1.8911</strain>
    </source>
</reference>
<proteinExistence type="inferred from homology"/>
<dbReference type="RefSeq" id="WP_092597914.1">
    <property type="nucleotide sequence ID" value="NZ_FNFI01000007.1"/>
</dbReference>
<keyword evidence="3" id="KW-0812">Transmembrane</keyword>
<organism evidence="5 6">
    <name type="scientific">Jeotgalicoccus aerolatus</name>
    <dbReference type="NCBI Taxonomy" id="709510"/>
    <lineage>
        <taxon>Bacteria</taxon>
        <taxon>Bacillati</taxon>
        <taxon>Bacillota</taxon>
        <taxon>Bacilli</taxon>
        <taxon>Bacillales</taxon>
        <taxon>Staphylococcaceae</taxon>
        <taxon>Jeotgalicoccus</taxon>
    </lineage>
</organism>
<evidence type="ECO:0000313" key="5">
    <source>
        <dbReference type="EMBL" id="SDK32410.1"/>
    </source>
</evidence>
<feature type="transmembrane region" description="Helical" evidence="3">
    <location>
        <begin position="73"/>
        <end position="91"/>
    </location>
</feature>
<feature type="domain" description="Acyltransferase 3" evidence="4">
    <location>
        <begin position="6"/>
        <end position="306"/>
    </location>
</feature>
<dbReference type="GO" id="GO:0016747">
    <property type="term" value="F:acyltransferase activity, transferring groups other than amino-acyl groups"/>
    <property type="evidence" value="ECO:0007669"/>
    <property type="project" value="InterPro"/>
</dbReference>
<evidence type="ECO:0000259" key="4">
    <source>
        <dbReference type="Pfam" id="PF01757"/>
    </source>
</evidence>
<dbReference type="InterPro" id="IPR002656">
    <property type="entry name" value="Acyl_transf_3_dom"/>
</dbReference>
<evidence type="ECO:0000256" key="1">
    <source>
        <dbReference type="ARBA" id="ARBA00004370"/>
    </source>
</evidence>
<dbReference type="InterPro" id="IPR052734">
    <property type="entry name" value="Nod_factor_acetyltransferase"/>
</dbReference>
<keyword evidence="3" id="KW-1133">Transmembrane helix</keyword>
<accession>A0A1G9B0A5</accession>
<feature type="transmembrane region" description="Helical" evidence="3">
    <location>
        <begin position="233"/>
        <end position="253"/>
    </location>
</feature>
<protein>
    <submittedName>
        <fullName evidence="5">Fucose 4-O-acetylase</fullName>
    </submittedName>
</protein>
<dbReference type="OrthoDB" id="6623990at2"/>
<evidence type="ECO:0000256" key="3">
    <source>
        <dbReference type="SAM" id="Phobius"/>
    </source>
</evidence>